<evidence type="ECO:0000256" key="1">
    <source>
        <dbReference type="SAM" id="MobiDB-lite"/>
    </source>
</evidence>
<sequence>MTALHSMSTEVKRNFEAKVAEMDERLVPPQADLHFLHLQLRQKVSFVGVVGDGPDGYILLFRTSPSLNDAKQHQQARSPGAIGTRVHDEDEEEDDFDDDKLILITIIVVDLYNPSILDIKGRRH</sequence>
<proteinExistence type="predicted"/>
<dbReference type="AlphaFoldDB" id="A0A6P8ASR3"/>
<reference evidence="3" key="2">
    <citation type="submission" date="2019-10" db="EMBL/GenBank/DDBJ databases">
        <authorList>
            <consortium name="NCBI Genome Project"/>
        </authorList>
    </citation>
    <scope>NUCLEOTIDE SEQUENCE</scope>
    <source>
        <strain evidence="3">NI907</strain>
    </source>
</reference>
<dbReference type="GeneID" id="41964200"/>
<feature type="region of interest" description="Disordered" evidence="1">
    <location>
        <begin position="69"/>
        <end position="94"/>
    </location>
</feature>
<dbReference type="RefSeq" id="XP_030977947.1">
    <property type="nucleotide sequence ID" value="XM_031129292.1"/>
</dbReference>
<evidence type="ECO:0000313" key="3">
    <source>
        <dbReference type="RefSeq" id="XP_030977947.1"/>
    </source>
</evidence>
<name>A0A6P8ASR3_PYRGI</name>
<dbReference type="Proteomes" id="UP000515153">
    <property type="component" value="Unplaced"/>
</dbReference>
<evidence type="ECO:0000313" key="2">
    <source>
        <dbReference type="Proteomes" id="UP000515153"/>
    </source>
</evidence>
<reference evidence="3" key="1">
    <citation type="journal article" date="2019" name="Mol. Biol. Evol.">
        <title>Blast fungal genomes show frequent chromosomal changes, gene gains and losses, and effector gene turnover.</title>
        <authorList>
            <person name="Gomez Luciano L.B."/>
            <person name="Jason Tsai I."/>
            <person name="Chuma I."/>
            <person name="Tosa Y."/>
            <person name="Chen Y.H."/>
            <person name="Li J.Y."/>
            <person name="Li M.Y."/>
            <person name="Jade Lu M.Y."/>
            <person name="Nakayashiki H."/>
            <person name="Li W.H."/>
        </authorList>
    </citation>
    <scope>NUCLEOTIDE SEQUENCE</scope>
    <source>
        <strain evidence="3">NI907</strain>
    </source>
</reference>
<accession>A0A6P8ASR3</accession>
<dbReference type="KEGG" id="pgri:PgNI_09307"/>
<keyword evidence="2" id="KW-1185">Reference proteome</keyword>
<reference evidence="3" key="3">
    <citation type="submission" date="2025-08" db="UniProtKB">
        <authorList>
            <consortium name="RefSeq"/>
        </authorList>
    </citation>
    <scope>IDENTIFICATION</scope>
    <source>
        <strain evidence="3">NI907</strain>
    </source>
</reference>
<organism evidence="2 3">
    <name type="scientific">Pyricularia grisea</name>
    <name type="common">Crabgrass-specific blast fungus</name>
    <name type="synonym">Magnaporthe grisea</name>
    <dbReference type="NCBI Taxonomy" id="148305"/>
    <lineage>
        <taxon>Eukaryota</taxon>
        <taxon>Fungi</taxon>
        <taxon>Dikarya</taxon>
        <taxon>Ascomycota</taxon>
        <taxon>Pezizomycotina</taxon>
        <taxon>Sordariomycetes</taxon>
        <taxon>Sordariomycetidae</taxon>
        <taxon>Magnaporthales</taxon>
        <taxon>Pyriculariaceae</taxon>
        <taxon>Pyricularia</taxon>
    </lineage>
</organism>
<protein>
    <submittedName>
        <fullName evidence="3">Uncharacterized protein</fullName>
    </submittedName>
</protein>
<gene>
    <name evidence="3" type="ORF">PgNI_09307</name>
</gene>